<dbReference type="AlphaFoldDB" id="A0A1J5RK95"/>
<feature type="transmembrane region" description="Helical" evidence="2">
    <location>
        <begin position="127"/>
        <end position="145"/>
    </location>
</feature>
<gene>
    <name evidence="4" type="primary">ycdT_4</name>
    <name evidence="4" type="ORF">GALL_218140</name>
</gene>
<feature type="transmembrane region" description="Helical" evidence="2">
    <location>
        <begin position="205"/>
        <end position="227"/>
    </location>
</feature>
<reference evidence="4" key="1">
    <citation type="submission" date="2016-10" db="EMBL/GenBank/DDBJ databases">
        <title>Sequence of Gallionella enrichment culture.</title>
        <authorList>
            <person name="Poehlein A."/>
            <person name="Muehling M."/>
            <person name="Daniel R."/>
        </authorList>
    </citation>
    <scope>NUCLEOTIDE SEQUENCE</scope>
</reference>
<dbReference type="InterPro" id="IPR029787">
    <property type="entry name" value="Nucleotide_cyclase"/>
</dbReference>
<dbReference type="SMART" id="SM00267">
    <property type="entry name" value="GGDEF"/>
    <property type="match status" value="1"/>
</dbReference>
<feature type="transmembrane region" description="Helical" evidence="2">
    <location>
        <begin position="99"/>
        <end position="115"/>
    </location>
</feature>
<accession>A0A1J5RK95</accession>
<feature type="region of interest" description="Disordered" evidence="1">
    <location>
        <begin position="1"/>
        <end position="36"/>
    </location>
</feature>
<proteinExistence type="predicted"/>
<keyword evidence="4" id="KW-0808">Transferase</keyword>
<keyword evidence="2" id="KW-0812">Transmembrane</keyword>
<feature type="domain" description="GGDEF" evidence="3">
    <location>
        <begin position="280"/>
        <end position="409"/>
    </location>
</feature>
<evidence type="ECO:0000256" key="2">
    <source>
        <dbReference type="SAM" id="Phobius"/>
    </source>
</evidence>
<feature type="compositionally biased region" description="Basic and acidic residues" evidence="1">
    <location>
        <begin position="21"/>
        <end position="36"/>
    </location>
</feature>
<dbReference type="GO" id="GO:1902201">
    <property type="term" value="P:negative regulation of bacterial-type flagellum-dependent cell motility"/>
    <property type="evidence" value="ECO:0007669"/>
    <property type="project" value="TreeGrafter"/>
</dbReference>
<name>A0A1J5RK95_9ZZZZ</name>
<dbReference type="PANTHER" id="PTHR45138:SF9">
    <property type="entry name" value="DIGUANYLATE CYCLASE DGCM-RELATED"/>
    <property type="match status" value="1"/>
</dbReference>
<dbReference type="SUPFAM" id="SSF55073">
    <property type="entry name" value="Nucleotide cyclase"/>
    <property type="match status" value="1"/>
</dbReference>
<feature type="transmembrane region" description="Helical" evidence="2">
    <location>
        <begin position="177"/>
        <end position="199"/>
    </location>
</feature>
<dbReference type="PANTHER" id="PTHR45138">
    <property type="entry name" value="REGULATORY COMPONENTS OF SENSORY TRANSDUCTION SYSTEM"/>
    <property type="match status" value="1"/>
</dbReference>
<keyword evidence="4" id="KW-0548">Nucleotidyltransferase</keyword>
<feature type="transmembrane region" description="Helical" evidence="2">
    <location>
        <begin position="73"/>
        <end position="93"/>
    </location>
</feature>
<dbReference type="InterPro" id="IPR043128">
    <property type="entry name" value="Rev_trsase/Diguanyl_cyclase"/>
</dbReference>
<dbReference type="EC" id="2.7.7.65" evidence="4"/>
<evidence type="ECO:0000313" key="4">
    <source>
        <dbReference type="EMBL" id="OIQ96185.1"/>
    </source>
</evidence>
<dbReference type="CDD" id="cd01949">
    <property type="entry name" value="GGDEF"/>
    <property type="match status" value="1"/>
</dbReference>
<dbReference type="GO" id="GO:0052621">
    <property type="term" value="F:diguanylate cyclase activity"/>
    <property type="evidence" value="ECO:0007669"/>
    <property type="project" value="UniProtKB-EC"/>
</dbReference>
<dbReference type="PROSITE" id="PS50887">
    <property type="entry name" value="GGDEF"/>
    <property type="match status" value="1"/>
</dbReference>
<comment type="caution">
    <text evidence="4">The sequence shown here is derived from an EMBL/GenBank/DDBJ whole genome shotgun (WGS) entry which is preliminary data.</text>
</comment>
<evidence type="ECO:0000256" key="1">
    <source>
        <dbReference type="SAM" id="MobiDB-lite"/>
    </source>
</evidence>
<dbReference type="EMBL" id="MLJW01000153">
    <property type="protein sequence ID" value="OIQ96185.1"/>
    <property type="molecule type" value="Genomic_DNA"/>
</dbReference>
<evidence type="ECO:0000259" key="3">
    <source>
        <dbReference type="PROSITE" id="PS50887"/>
    </source>
</evidence>
<organism evidence="4">
    <name type="scientific">mine drainage metagenome</name>
    <dbReference type="NCBI Taxonomy" id="410659"/>
    <lineage>
        <taxon>unclassified sequences</taxon>
        <taxon>metagenomes</taxon>
        <taxon>ecological metagenomes</taxon>
    </lineage>
</organism>
<protein>
    <submittedName>
        <fullName evidence="4">Putative diguanylate cyclase YcdT</fullName>
        <ecNumber evidence="4">2.7.7.65</ecNumber>
    </submittedName>
</protein>
<keyword evidence="2" id="KW-1133">Transmembrane helix</keyword>
<dbReference type="GO" id="GO:0005886">
    <property type="term" value="C:plasma membrane"/>
    <property type="evidence" value="ECO:0007669"/>
    <property type="project" value="TreeGrafter"/>
</dbReference>
<dbReference type="GO" id="GO:0043709">
    <property type="term" value="P:cell adhesion involved in single-species biofilm formation"/>
    <property type="evidence" value="ECO:0007669"/>
    <property type="project" value="TreeGrafter"/>
</dbReference>
<dbReference type="InterPro" id="IPR000160">
    <property type="entry name" value="GGDEF_dom"/>
</dbReference>
<dbReference type="InterPro" id="IPR050469">
    <property type="entry name" value="Diguanylate_Cyclase"/>
</dbReference>
<dbReference type="Pfam" id="PF00990">
    <property type="entry name" value="GGDEF"/>
    <property type="match status" value="1"/>
</dbReference>
<sequence length="417" mass="45910">MTSPEALPITARKRSGSTGEPTREQVADPVRDPSPDSRLRELLRSVWSSADFGSHELTSFAQPVMRREAQQGVFVLGTLTMLLMTGLALLYYSLRLGPAYVYAFGLLAALSGHTAMSSKLVSDIKVLYLLGMVLLSGCGLAFTLLANRYGVFSAALFSTVVLLFMVVSLVPWGLREALSATGIVYFIFTVSTLGAVKAFDAQTLWTLQFVMLAGAMIVLTVVARTVLIRKAHIEARFKLTVANEELYSLSHRDALTGAWNRHFLQEQFSDIVARHAACSQGSCFALIDIDKFKQLNDTYGHLCGDRVLQRLVRVLAAALRTDDYVVRMGGDEFAMLLRGGQVQERIERALHGFMERDDSCPELPALPRISVGLVYLPASVPASLEESYLRADKALYAAKDHPSLWIVEAGFPRQNPE</sequence>
<dbReference type="Gene3D" id="3.30.70.270">
    <property type="match status" value="1"/>
</dbReference>
<keyword evidence="2" id="KW-0472">Membrane</keyword>
<feature type="transmembrane region" description="Helical" evidence="2">
    <location>
        <begin position="151"/>
        <end position="170"/>
    </location>
</feature>
<dbReference type="NCBIfam" id="TIGR00254">
    <property type="entry name" value="GGDEF"/>
    <property type="match status" value="1"/>
</dbReference>